<feature type="chain" id="PRO_5038538215" evidence="1">
    <location>
        <begin position="26"/>
        <end position="484"/>
    </location>
</feature>
<keyword evidence="1" id="KW-0732">Signal</keyword>
<proteinExistence type="predicted"/>
<evidence type="ECO:0000313" key="3">
    <source>
        <dbReference type="Proteomes" id="UP000823597"/>
    </source>
</evidence>
<feature type="signal peptide" evidence="1">
    <location>
        <begin position="1"/>
        <end position="25"/>
    </location>
</feature>
<dbReference type="EMBL" id="JADIME010000013">
    <property type="protein sequence ID" value="MBO8464595.1"/>
    <property type="molecule type" value="Genomic_DNA"/>
</dbReference>
<sequence>MKKLKTLMAVLSFSALLLCSLPAHSQNREDCAFIVGDALEHAGITIDTSLLSMGEARQEKKTTVVTIRYDDGTVSFDATVVSGKKSSSVEIAGTSADGEMDLSCSYDRSLRITELKDRRYPYRETWQYRSVSTFPASKSMVFDIRKDLAEYFPVMAEIFRIDSLFIRPGDAVVIEYDYDTQRPVSAVLTGKSKADALEQYGFCKVTFDLGRYSEARRPFGSNIFDNDFNTSFDFLEGISPLINFIQFMDEDDNPVESPSGAGMVQFRQELWEDSLSNSVSFSNNMWKSVDVEFRGCRFSSIKESVWIDEGYENYSININAVADDAGVTAHGLSGYAVMASPSSVYAAAYGKDAKYVPITDFLSMGRFGLYWSTMRERNGNMVYQASFRGYDDDDRVVCYMGFSDMVIRYSGKSGVVKDVYYYGTDGEPALHAKYRCARISTRFSSAGKPLSLGLYDTGGELIRVIPYKEYAPEDYQFYNPELEP</sequence>
<evidence type="ECO:0000313" key="2">
    <source>
        <dbReference type="EMBL" id="MBO8464595.1"/>
    </source>
</evidence>
<name>A0A9D9I239_9BACT</name>
<reference evidence="2" key="2">
    <citation type="journal article" date="2021" name="PeerJ">
        <title>Extensive microbial diversity within the chicken gut microbiome revealed by metagenomics and culture.</title>
        <authorList>
            <person name="Gilroy R."/>
            <person name="Ravi A."/>
            <person name="Getino M."/>
            <person name="Pursley I."/>
            <person name="Horton D.L."/>
            <person name="Alikhan N.F."/>
            <person name="Baker D."/>
            <person name="Gharbi K."/>
            <person name="Hall N."/>
            <person name="Watson M."/>
            <person name="Adriaenssens E.M."/>
            <person name="Foster-Nyarko E."/>
            <person name="Jarju S."/>
            <person name="Secka A."/>
            <person name="Antonio M."/>
            <person name="Oren A."/>
            <person name="Chaudhuri R.R."/>
            <person name="La Ragione R."/>
            <person name="Hildebrand F."/>
            <person name="Pallen M.J."/>
        </authorList>
    </citation>
    <scope>NUCLEOTIDE SEQUENCE</scope>
    <source>
        <strain evidence="2">10037</strain>
    </source>
</reference>
<dbReference type="AlphaFoldDB" id="A0A9D9I239"/>
<reference evidence="2" key="1">
    <citation type="submission" date="2020-10" db="EMBL/GenBank/DDBJ databases">
        <authorList>
            <person name="Gilroy R."/>
        </authorList>
    </citation>
    <scope>NUCLEOTIDE SEQUENCE</scope>
    <source>
        <strain evidence="2">10037</strain>
    </source>
</reference>
<organism evidence="2 3">
    <name type="scientific">Candidatus Merdivivens pullistercoris</name>
    <dbReference type="NCBI Taxonomy" id="2840873"/>
    <lineage>
        <taxon>Bacteria</taxon>
        <taxon>Pseudomonadati</taxon>
        <taxon>Bacteroidota</taxon>
        <taxon>Bacteroidia</taxon>
        <taxon>Bacteroidales</taxon>
        <taxon>Muribaculaceae</taxon>
        <taxon>Muribaculaceae incertae sedis</taxon>
        <taxon>Candidatus Merdivivens</taxon>
    </lineage>
</organism>
<evidence type="ECO:0000256" key="1">
    <source>
        <dbReference type="SAM" id="SignalP"/>
    </source>
</evidence>
<dbReference type="Proteomes" id="UP000823597">
    <property type="component" value="Unassembled WGS sequence"/>
</dbReference>
<comment type="caution">
    <text evidence="2">The sequence shown here is derived from an EMBL/GenBank/DDBJ whole genome shotgun (WGS) entry which is preliminary data.</text>
</comment>
<protein>
    <submittedName>
        <fullName evidence="2">Uncharacterized protein</fullName>
    </submittedName>
</protein>
<accession>A0A9D9I239</accession>
<gene>
    <name evidence="2" type="ORF">IAB93_01195</name>
</gene>